<feature type="compositionally biased region" description="Basic and acidic residues" evidence="6">
    <location>
        <begin position="665"/>
        <end position="690"/>
    </location>
</feature>
<name>A0A4P9Z3W5_9FUNG</name>
<dbReference type="SUPFAM" id="SSF48371">
    <property type="entry name" value="ARM repeat"/>
    <property type="match status" value="1"/>
</dbReference>
<feature type="compositionally biased region" description="Low complexity" evidence="6">
    <location>
        <begin position="323"/>
        <end position="337"/>
    </location>
</feature>
<dbReference type="FunFam" id="1.25.40.180:FF:000004">
    <property type="entry name" value="pre-mRNA-splicing factor CWC22 homolog"/>
    <property type="match status" value="1"/>
</dbReference>
<protein>
    <submittedName>
        <fullName evidence="8">Armadillo-type protein</fullName>
    </submittedName>
</protein>
<keyword evidence="5" id="KW-0539">Nucleus</keyword>
<dbReference type="GO" id="GO:0071013">
    <property type="term" value="C:catalytic step 2 spliceosome"/>
    <property type="evidence" value="ECO:0007669"/>
    <property type="project" value="TreeGrafter"/>
</dbReference>
<gene>
    <name evidence="8" type="ORF">SYNPS1DRAFT_14473</name>
</gene>
<evidence type="ECO:0000256" key="2">
    <source>
        <dbReference type="ARBA" id="ARBA00006856"/>
    </source>
</evidence>
<dbReference type="OrthoDB" id="1924287at2759"/>
<dbReference type="SMART" id="SM00543">
    <property type="entry name" value="MIF4G"/>
    <property type="match status" value="1"/>
</dbReference>
<dbReference type="InterPro" id="IPR016024">
    <property type="entry name" value="ARM-type_fold"/>
</dbReference>
<sequence length="702" mass="80261">MDPVRRRERERQLVQQYNEAEPPRAPAVPMDSTEERIKLAFTTRTGGAYIPPARLRAMQEQITDKNSKEYQRLNWEQLKKSINGLVNKVNTANIKAITPELFKTNLIRGRGLFARSIMKAQAAALPFTSVYAALIAVLNTRMPQIGELVLSRLIVQFRRAYKRNDKPICLSSTTFIAHLCNQQVAHEIVVLQMLSLLLERPTDDSVEIAVGLIRECGAFLEEASPRATMAVFERFRGILHEAQIDKRTQYMIEVLFQVRREKYKDNPAVPEELDIVEEEEQITHTLSLDDELDVQEGLGVFKFDPEFQENEDKYAQIRAEILGEGSSGSEESGSGEESGSDEEDEDEADAEGATQALENQLKIHDRTETNLLNLRRTIYLTIMSSVDFEECAHKLMKIQLQEGEEFELCSMIMECCSQERTYFKFYGLLAERFCKINRVWADATARLFVETFETIHRFETNRLRNIAKLFAHVLSTDGVTWQVMSCIKLTEEDTTSSSRIFIKILFQEMCEALGLKQLNDRLKDPVQAEAFNGLFPVDNPKNTRFAINYFTSVGLGGLTEELREHLKNAPKLIMAQQRLMEDTSSDSSDSDSSSSSSSSDSDSSSSESDSSSSGSSSDDDDRRASSRRDRRRDRDRSSSPARAARSRRSDERSRHRSRSTSRHRRPDDHGRSARSRRDERSRSPPRRDRSSSYYARRRRSRS</sequence>
<feature type="region of interest" description="Disordered" evidence="6">
    <location>
        <begin position="1"/>
        <end position="30"/>
    </location>
</feature>
<dbReference type="GO" id="GO:0000398">
    <property type="term" value="P:mRNA splicing, via spliceosome"/>
    <property type="evidence" value="ECO:0007669"/>
    <property type="project" value="TreeGrafter"/>
</dbReference>
<evidence type="ECO:0000313" key="8">
    <source>
        <dbReference type="EMBL" id="RKP26230.1"/>
    </source>
</evidence>
<dbReference type="PANTHER" id="PTHR18034">
    <property type="entry name" value="CELL CYCLE CONTROL PROTEIN CWF22-RELATED"/>
    <property type="match status" value="1"/>
</dbReference>
<comment type="similarity">
    <text evidence="2">Belongs to the CWC22 family.</text>
</comment>
<feature type="compositionally biased region" description="Low complexity" evidence="6">
    <location>
        <begin position="585"/>
        <end position="616"/>
    </location>
</feature>
<dbReference type="Pfam" id="PF02847">
    <property type="entry name" value="MA3"/>
    <property type="match status" value="1"/>
</dbReference>
<dbReference type="PROSITE" id="PS51366">
    <property type="entry name" value="MI"/>
    <property type="match status" value="1"/>
</dbReference>
<feature type="domain" description="MI" evidence="7">
    <location>
        <begin position="373"/>
        <end position="489"/>
    </location>
</feature>
<dbReference type="InterPro" id="IPR003891">
    <property type="entry name" value="Initiation_fac_eIF4g_MI"/>
</dbReference>
<dbReference type="EMBL" id="KZ989478">
    <property type="protein sequence ID" value="RKP26230.1"/>
    <property type="molecule type" value="Genomic_DNA"/>
</dbReference>
<dbReference type="Proteomes" id="UP000278143">
    <property type="component" value="Unassembled WGS sequence"/>
</dbReference>
<reference evidence="9" key="1">
    <citation type="journal article" date="2018" name="Nat. Microbiol.">
        <title>Leveraging single-cell genomics to expand the fungal tree of life.</title>
        <authorList>
            <person name="Ahrendt S.R."/>
            <person name="Quandt C.A."/>
            <person name="Ciobanu D."/>
            <person name="Clum A."/>
            <person name="Salamov A."/>
            <person name="Andreopoulos B."/>
            <person name="Cheng J.F."/>
            <person name="Woyke T."/>
            <person name="Pelin A."/>
            <person name="Henrissat B."/>
            <person name="Reynolds N.K."/>
            <person name="Benny G.L."/>
            <person name="Smith M.E."/>
            <person name="James T.Y."/>
            <person name="Grigoriev I.V."/>
        </authorList>
    </citation>
    <scope>NUCLEOTIDE SEQUENCE [LARGE SCALE GENOMIC DNA]</scope>
    <source>
        <strain evidence="9">Benny S71-1</strain>
    </source>
</reference>
<feature type="compositionally biased region" description="Basic residues" evidence="6">
    <location>
        <begin position="654"/>
        <end position="664"/>
    </location>
</feature>
<feature type="compositionally biased region" description="Acidic residues" evidence="6">
    <location>
        <begin position="338"/>
        <end position="350"/>
    </location>
</feature>
<keyword evidence="9" id="KW-1185">Reference proteome</keyword>
<dbReference type="InterPro" id="IPR003890">
    <property type="entry name" value="MIF4G-like_typ-3"/>
</dbReference>
<dbReference type="PANTHER" id="PTHR18034:SF3">
    <property type="entry name" value="PRE-MRNA-SPLICING FACTOR CWC22 HOMOLOG"/>
    <property type="match status" value="1"/>
</dbReference>
<dbReference type="InterPro" id="IPR050781">
    <property type="entry name" value="CWC22_splicing_factor"/>
</dbReference>
<keyword evidence="3" id="KW-0507">mRNA processing</keyword>
<feature type="compositionally biased region" description="Basic and acidic residues" evidence="6">
    <location>
        <begin position="620"/>
        <end position="637"/>
    </location>
</feature>
<comment type="subcellular location">
    <subcellularLocation>
        <location evidence="1">Nucleus</location>
    </subcellularLocation>
</comment>
<evidence type="ECO:0000313" key="9">
    <source>
        <dbReference type="Proteomes" id="UP000278143"/>
    </source>
</evidence>
<evidence type="ECO:0000256" key="1">
    <source>
        <dbReference type="ARBA" id="ARBA00004123"/>
    </source>
</evidence>
<feature type="compositionally biased region" description="Basic and acidic residues" evidence="6">
    <location>
        <begin position="1"/>
        <end position="12"/>
    </location>
</feature>
<feature type="region of interest" description="Disordered" evidence="6">
    <location>
        <begin position="579"/>
        <end position="702"/>
    </location>
</feature>
<dbReference type="AlphaFoldDB" id="A0A4P9Z3W5"/>
<proteinExistence type="inferred from homology"/>
<keyword evidence="4" id="KW-0508">mRNA splicing</keyword>
<accession>A0A4P9Z3W5</accession>
<evidence type="ECO:0000256" key="5">
    <source>
        <dbReference type="ARBA" id="ARBA00023242"/>
    </source>
</evidence>
<dbReference type="Gene3D" id="1.25.40.180">
    <property type="match status" value="2"/>
</dbReference>
<evidence type="ECO:0000259" key="7">
    <source>
        <dbReference type="PROSITE" id="PS51366"/>
    </source>
</evidence>
<organism evidence="8 9">
    <name type="scientific">Syncephalis pseudoplumigaleata</name>
    <dbReference type="NCBI Taxonomy" id="1712513"/>
    <lineage>
        <taxon>Eukaryota</taxon>
        <taxon>Fungi</taxon>
        <taxon>Fungi incertae sedis</taxon>
        <taxon>Zoopagomycota</taxon>
        <taxon>Zoopagomycotina</taxon>
        <taxon>Zoopagomycetes</taxon>
        <taxon>Zoopagales</taxon>
        <taxon>Piptocephalidaceae</taxon>
        <taxon>Syncephalis</taxon>
    </lineage>
</organism>
<dbReference type="GO" id="GO:0003723">
    <property type="term" value="F:RNA binding"/>
    <property type="evidence" value="ECO:0007669"/>
    <property type="project" value="InterPro"/>
</dbReference>
<evidence type="ECO:0000256" key="4">
    <source>
        <dbReference type="ARBA" id="ARBA00023187"/>
    </source>
</evidence>
<evidence type="ECO:0000256" key="3">
    <source>
        <dbReference type="ARBA" id="ARBA00022664"/>
    </source>
</evidence>
<evidence type="ECO:0000256" key="6">
    <source>
        <dbReference type="SAM" id="MobiDB-lite"/>
    </source>
</evidence>
<feature type="region of interest" description="Disordered" evidence="6">
    <location>
        <begin position="322"/>
        <end position="352"/>
    </location>
</feature>
<dbReference type="SMART" id="SM00544">
    <property type="entry name" value="MA3"/>
    <property type="match status" value="1"/>
</dbReference>